<gene>
    <name evidence="1" type="ORF">SAMN06265355_11921</name>
</gene>
<sequence>MVIDQSARPRRSGLELPPRLPFETWQRIGRQISLISDCSRWWLGDWLIYGERHYPNRYRMAIEATSLDYQTLKNYAWIARRIPRSRRRDQLSLQHHAEVAALPPSDQEHWLQQAAELGWTRRELRKRLRGIRNGDDGKKPDEATVRIDVLAERQRRWQEAAEAAELSLAEWIVVILDQAAGQAGEGVAKNDEEA</sequence>
<dbReference type="InterPro" id="IPR049735">
    <property type="entry name" value="NovE/LmbU-like"/>
</dbReference>
<evidence type="ECO:0000313" key="1">
    <source>
        <dbReference type="EMBL" id="SNS50076.1"/>
    </source>
</evidence>
<dbReference type="EMBL" id="FZNP01000019">
    <property type="protein sequence ID" value="SNS50076.1"/>
    <property type="molecule type" value="Genomic_DNA"/>
</dbReference>
<name>A0A239EZI2_9ACTN</name>
<proteinExistence type="predicted"/>
<evidence type="ECO:0000313" key="2">
    <source>
        <dbReference type="Proteomes" id="UP000198420"/>
    </source>
</evidence>
<accession>A0A239EZI2</accession>
<evidence type="ECO:0008006" key="3">
    <source>
        <dbReference type="Google" id="ProtNLM"/>
    </source>
</evidence>
<reference evidence="2" key="1">
    <citation type="submission" date="2017-06" db="EMBL/GenBank/DDBJ databases">
        <authorList>
            <person name="Varghese N."/>
            <person name="Submissions S."/>
        </authorList>
    </citation>
    <scope>NUCLEOTIDE SEQUENCE [LARGE SCALE GENOMIC DNA]</scope>
    <source>
        <strain evidence="2">DSM 44485</strain>
    </source>
</reference>
<dbReference type="NCBIfam" id="NF038070">
    <property type="entry name" value="LmbU_fam_TF"/>
    <property type="match status" value="1"/>
</dbReference>
<organism evidence="1 2">
    <name type="scientific">Actinomadura mexicana</name>
    <dbReference type="NCBI Taxonomy" id="134959"/>
    <lineage>
        <taxon>Bacteria</taxon>
        <taxon>Bacillati</taxon>
        <taxon>Actinomycetota</taxon>
        <taxon>Actinomycetes</taxon>
        <taxon>Streptosporangiales</taxon>
        <taxon>Thermomonosporaceae</taxon>
        <taxon>Actinomadura</taxon>
    </lineage>
</organism>
<dbReference type="Proteomes" id="UP000198420">
    <property type="component" value="Unassembled WGS sequence"/>
</dbReference>
<protein>
    <recommendedName>
        <fullName evidence="3">LmbU and cloE</fullName>
    </recommendedName>
</protein>
<keyword evidence="2" id="KW-1185">Reference proteome</keyword>
<dbReference type="OrthoDB" id="3383999at2"/>
<dbReference type="RefSeq" id="WP_089316014.1">
    <property type="nucleotide sequence ID" value="NZ_FZNP01000019.1"/>
</dbReference>
<dbReference type="AlphaFoldDB" id="A0A239EZI2"/>